<organism evidence="1 2">
    <name type="scientific">Frankia nepalensis</name>
    <dbReference type="NCBI Taxonomy" id="1836974"/>
    <lineage>
        <taxon>Bacteria</taxon>
        <taxon>Bacillati</taxon>
        <taxon>Actinomycetota</taxon>
        <taxon>Actinomycetes</taxon>
        <taxon>Frankiales</taxon>
        <taxon>Frankiaceae</taxon>
        <taxon>Frankia</taxon>
    </lineage>
</organism>
<reference evidence="1" key="1">
    <citation type="submission" date="2020-12" db="EMBL/GenBank/DDBJ databases">
        <title>Genomic characterization of non-nitrogen-fixing Frankia strains.</title>
        <authorList>
            <person name="Carlos-Shanley C."/>
            <person name="Guerra T."/>
            <person name="Hahn D."/>
        </authorList>
    </citation>
    <scope>NUCLEOTIDE SEQUENCE</scope>
    <source>
        <strain evidence="1">CN6</strain>
    </source>
</reference>
<dbReference type="Proteomes" id="UP000604475">
    <property type="component" value="Unassembled WGS sequence"/>
</dbReference>
<dbReference type="EMBL" id="JAEACQ010000194">
    <property type="protein sequence ID" value="MBL7628691.1"/>
    <property type="molecule type" value="Genomic_DNA"/>
</dbReference>
<keyword evidence="1" id="KW-0255">Endonuclease</keyword>
<accession>A0A937RMN9</accession>
<dbReference type="PANTHER" id="PTHR38733:SF1">
    <property type="entry name" value="TYPE IV METHYL-DIRECTED RESTRICTION ENZYME ECOKMCRBC"/>
    <property type="match status" value="1"/>
</dbReference>
<evidence type="ECO:0000313" key="1">
    <source>
        <dbReference type="EMBL" id="MBL7628691.1"/>
    </source>
</evidence>
<dbReference type="InterPro" id="IPR019292">
    <property type="entry name" value="McrC"/>
</dbReference>
<keyword evidence="1" id="KW-0378">Hydrolase</keyword>
<dbReference type="GO" id="GO:0004519">
    <property type="term" value="F:endonuclease activity"/>
    <property type="evidence" value="ECO:0007669"/>
    <property type="project" value="UniProtKB-KW"/>
</dbReference>
<keyword evidence="1" id="KW-0540">Nuclease</keyword>
<name>A0A937RMN9_9ACTN</name>
<comment type="caution">
    <text evidence="1">The sequence shown here is derived from an EMBL/GenBank/DDBJ whole genome shotgun (WGS) entry which is preliminary data.</text>
</comment>
<protein>
    <submittedName>
        <fullName evidence="1">Restriction endonuclease</fullName>
    </submittedName>
</protein>
<keyword evidence="2" id="KW-1185">Reference proteome</keyword>
<dbReference type="RefSeq" id="WP_202999567.1">
    <property type="nucleotide sequence ID" value="NZ_JADWYU010000094.1"/>
</dbReference>
<dbReference type="PANTHER" id="PTHR38733">
    <property type="entry name" value="PROTEIN MCRC"/>
    <property type="match status" value="1"/>
</dbReference>
<dbReference type="AlphaFoldDB" id="A0A937RMN9"/>
<dbReference type="Pfam" id="PF10117">
    <property type="entry name" value="McrBC"/>
    <property type="match status" value="1"/>
</dbReference>
<proteinExistence type="predicted"/>
<sequence length="401" mass="43293">MITPIVVREHKSVTVPGLPADVARTFAATGAVAVSRDLEGAVCLAASSTVGVVRAGDFELVIRPKVGVGRLLWLVGHARDQKGWRDDDVDLAETDDLVTGLAVAFTRRAGRALAAGVLRGYQPVAETSPVLRGRLREADQLRARLGRAYPLEVAYDDYSADIPENRILLGATRRLLRLPGIPAATRAALHRLNVGLAEVAPLPAGLRAPATPETRLNRRYQSALRLARLVLDHRGLDIPAADSPAGPTLAATGFLFDMNRVYEDWLTAVLRTALEHHGGAVEGQKVIRLDEAGKLAPRPDITWWHGDQCAAVLDAKYKAPNKGFPSEDVYQLIAYCTALDLAEGHLIYAGGTPDVHVIRGQGPRIHVHVLDLARDPSDLLQQIDYLAGHVAACRTRTPAFS</sequence>
<evidence type="ECO:0000313" key="2">
    <source>
        <dbReference type="Proteomes" id="UP000604475"/>
    </source>
</evidence>
<gene>
    <name evidence="1" type="ORF">I7412_16340</name>
</gene>